<feature type="transmembrane region" description="Helical" evidence="6">
    <location>
        <begin position="182"/>
        <end position="202"/>
    </location>
</feature>
<keyword evidence="5 6" id="KW-0472">Membrane</keyword>
<feature type="transmembrane region" description="Helical" evidence="6">
    <location>
        <begin position="63"/>
        <end position="82"/>
    </location>
</feature>
<dbReference type="InterPro" id="IPR036259">
    <property type="entry name" value="MFS_trans_sf"/>
</dbReference>
<feature type="transmembrane region" description="Helical" evidence="6">
    <location>
        <begin position="317"/>
        <end position="340"/>
    </location>
</feature>
<dbReference type="EMBL" id="CP120997">
    <property type="protein sequence ID" value="WLQ35746.1"/>
    <property type="molecule type" value="Genomic_DNA"/>
</dbReference>
<evidence type="ECO:0000256" key="2">
    <source>
        <dbReference type="ARBA" id="ARBA00022475"/>
    </source>
</evidence>
<feature type="transmembrane region" description="Helical" evidence="6">
    <location>
        <begin position="378"/>
        <end position="397"/>
    </location>
</feature>
<protein>
    <submittedName>
        <fullName evidence="8">MFS transporter</fullName>
    </submittedName>
</protein>
<feature type="transmembrane region" description="Helical" evidence="6">
    <location>
        <begin position="262"/>
        <end position="282"/>
    </location>
</feature>
<evidence type="ECO:0000256" key="5">
    <source>
        <dbReference type="ARBA" id="ARBA00023136"/>
    </source>
</evidence>
<dbReference type="RefSeq" id="WP_306056595.1">
    <property type="nucleotide sequence ID" value="NZ_CP120997.1"/>
</dbReference>
<feature type="transmembrane region" description="Helical" evidence="6">
    <location>
        <begin position="352"/>
        <end position="372"/>
    </location>
</feature>
<feature type="domain" description="Major facilitator superfamily (MFS) profile" evidence="7">
    <location>
        <begin position="28"/>
        <end position="402"/>
    </location>
</feature>
<evidence type="ECO:0000313" key="9">
    <source>
        <dbReference type="Proteomes" id="UP001239522"/>
    </source>
</evidence>
<accession>A0ABY9HQJ5</accession>
<evidence type="ECO:0000256" key="1">
    <source>
        <dbReference type="ARBA" id="ARBA00004651"/>
    </source>
</evidence>
<keyword evidence="2" id="KW-1003">Cell membrane</keyword>
<dbReference type="Gene3D" id="1.20.1250.20">
    <property type="entry name" value="MFS general substrate transporter like domains"/>
    <property type="match status" value="1"/>
</dbReference>
<feature type="transmembrane region" description="Helical" evidence="6">
    <location>
        <begin position="230"/>
        <end position="250"/>
    </location>
</feature>
<dbReference type="PROSITE" id="PS50850">
    <property type="entry name" value="MFS"/>
    <property type="match status" value="1"/>
</dbReference>
<evidence type="ECO:0000259" key="7">
    <source>
        <dbReference type="PROSITE" id="PS50850"/>
    </source>
</evidence>
<feature type="transmembrane region" description="Helical" evidence="6">
    <location>
        <begin position="29"/>
        <end position="51"/>
    </location>
</feature>
<keyword evidence="4 6" id="KW-1133">Transmembrane helix</keyword>
<name>A0ABY9HQJ5_9ACTN</name>
<keyword evidence="9" id="KW-1185">Reference proteome</keyword>
<keyword evidence="3 6" id="KW-0812">Transmembrane</keyword>
<dbReference type="SUPFAM" id="SSF103473">
    <property type="entry name" value="MFS general substrate transporter"/>
    <property type="match status" value="1"/>
</dbReference>
<dbReference type="InterPro" id="IPR050189">
    <property type="entry name" value="MFS_Efflux_Transporters"/>
</dbReference>
<feature type="transmembrane region" description="Helical" evidence="6">
    <location>
        <begin position="152"/>
        <end position="170"/>
    </location>
</feature>
<evidence type="ECO:0000256" key="3">
    <source>
        <dbReference type="ARBA" id="ARBA00022692"/>
    </source>
</evidence>
<dbReference type="InterPro" id="IPR020846">
    <property type="entry name" value="MFS_dom"/>
</dbReference>
<evidence type="ECO:0000256" key="6">
    <source>
        <dbReference type="SAM" id="Phobius"/>
    </source>
</evidence>
<feature type="transmembrane region" description="Helical" evidence="6">
    <location>
        <begin position="94"/>
        <end position="117"/>
    </location>
</feature>
<comment type="subcellular location">
    <subcellularLocation>
        <location evidence="1">Cell membrane</location>
        <topology evidence="1">Multi-pass membrane protein</topology>
    </subcellularLocation>
</comment>
<dbReference type="Pfam" id="PF07690">
    <property type="entry name" value="MFS_1"/>
    <property type="match status" value="1"/>
</dbReference>
<dbReference type="Proteomes" id="UP001239522">
    <property type="component" value="Chromosome"/>
</dbReference>
<sequence length="405" mass="40303">MSAPSSPPAVRTGRGPAPLPPGAPSAAQLGLLTVLAVAVPAQLYLAIPMAPRFQEAFGVGPGAAAWSGSCFSLFYALGFLVFGPLADRTGHRPVLSWGTAATALTTAALCLAPGYGWFLALRAAQGLAAASFAPVALAYIARHTTDARRPAALSVLTTGLLGAGVAGQVLGQGVGGHGHWQAAFWLPAVLYAGAAAGLRILLRPPVTDPSVSVRSASGVLRGLLRDRRALAVFASALTVFGSFVALYAVLNPHLADAHGLSGGQVLAVQAIGAAGLLAAPVVHRFAGGRGPRGPAVAGFLTAGAGLLVAQLTPVLPLLVLGSVVFVAGIGLTVPSLVGMLHRIAPATATTAVAFNTFLLFVGASAGQLVAAYCGYRTTLGICCAAVLVAARAVAAAGRPPADPAP</sequence>
<evidence type="ECO:0000313" key="8">
    <source>
        <dbReference type="EMBL" id="WLQ35746.1"/>
    </source>
</evidence>
<evidence type="ECO:0000256" key="4">
    <source>
        <dbReference type="ARBA" id="ARBA00022989"/>
    </source>
</evidence>
<proteinExistence type="predicted"/>
<reference evidence="8 9" key="1">
    <citation type="submission" date="2023-03" db="EMBL/GenBank/DDBJ databases">
        <title>Isolation and description of six Streptomyces strains from soil environments, able to metabolize different microbial glucans.</title>
        <authorList>
            <person name="Widen T."/>
            <person name="Larsbrink J."/>
        </authorList>
    </citation>
    <scope>NUCLEOTIDE SEQUENCE [LARGE SCALE GENOMIC DNA]</scope>
    <source>
        <strain evidence="8 9">Mut1</strain>
    </source>
</reference>
<gene>
    <name evidence="8" type="ORF">P8A18_21005</name>
</gene>
<dbReference type="PANTHER" id="PTHR43124:SF3">
    <property type="entry name" value="CHLORAMPHENICOL EFFLUX PUMP RV0191"/>
    <property type="match status" value="1"/>
</dbReference>
<dbReference type="InterPro" id="IPR011701">
    <property type="entry name" value="MFS"/>
</dbReference>
<organism evidence="8 9">
    <name type="scientific">Streptomyces castrisilvae</name>
    <dbReference type="NCBI Taxonomy" id="3033811"/>
    <lineage>
        <taxon>Bacteria</taxon>
        <taxon>Bacillati</taxon>
        <taxon>Actinomycetota</taxon>
        <taxon>Actinomycetes</taxon>
        <taxon>Kitasatosporales</taxon>
        <taxon>Streptomycetaceae</taxon>
        <taxon>Streptomyces</taxon>
    </lineage>
</organism>
<dbReference type="PANTHER" id="PTHR43124">
    <property type="entry name" value="PURINE EFFLUX PUMP PBUE"/>
    <property type="match status" value="1"/>
</dbReference>